<dbReference type="PIRSF" id="PIRSF000972">
    <property type="entry name" value="Arylsulf_plant"/>
    <property type="match status" value="1"/>
</dbReference>
<dbReference type="PANTHER" id="PTHR43108:SF8">
    <property type="entry name" value="SD21168P"/>
    <property type="match status" value="1"/>
</dbReference>
<dbReference type="OrthoDB" id="96314at2759"/>
<dbReference type="InterPro" id="IPR017850">
    <property type="entry name" value="Alkaline_phosphatase_core_sf"/>
</dbReference>
<keyword evidence="10" id="KW-1185">Reference proteome</keyword>
<comment type="caution">
    <text evidence="9">The sequence shown here is derived from an EMBL/GenBank/DDBJ whole genome shotgun (WGS) entry which is preliminary data.</text>
</comment>
<proteinExistence type="inferred from homology"/>
<evidence type="ECO:0000256" key="7">
    <source>
        <dbReference type="SAM" id="SignalP"/>
    </source>
</evidence>
<evidence type="ECO:0000313" key="9">
    <source>
        <dbReference type="EMBL" id="CAH0046872.1"/>
    </source>
</evidence>
<feature type="domain" description="Sulfatase N-terminal" evidence="8">
    <location>
        <begin position="53"/>
        <end position="399"/>
    </location>
</feature>
<dbReference type="AlphaFoldDB" id="A0A9N9Z0L2"/>
<dbReference type="PANTHER" id="PTHR43108">
    <property type="entry name" value="N-ACETYLGLUCOSAMINE-6-SULFATASE FAMILY MEMBER"/>
    <property type="match status" value="1"/>
</dbReference>
<comment type="PTM">
    <text evidence="6">The conversion to 3-oxoalanine (also known as C-formylglycine, FGly), of a serine or cysteine residue in prokaryotes and of a cysteine residue in eukaryotes, is critical for catalytic activity.</text>
</comment>
<gene>
    <name evidence="9" type="ORF">CSOL1703_00013108</name>
</gene>
<protein>
    <recommendedName>
        <fullName evidence="5">Arylsulfatase</fullName>
        <shortName evidence="5">AS</shortName>
        <ecNumber evidence="5">3.1.6.1</ecNumber>
    </recommendedName>
    <alternativeName>
        <fullName evidence="5">Aryl-sulfate sulphohydrolase</fullName>
    </alternativeName>
</protein>
<evidence type="ECO:0000256" key="6">
    <source>
        <dbReference type="PIRSR" id="PIRSR000972-50"/>
    </source>
</evidence>
<dbReference type="PROSITE" id="PS00523">
    <property type="entry name" value="SULFATASE_1"/>
    <property type="match status" value="1"/>
</dbReference>
<evidence type="ECO:0000256" key="4">
    <source>
        <dbReference type="ARBA" id="ARBA00023180"/>
    </source>
</evidence>
<name>A0A9N9Z0L2_9HYPO</name>
<dbReference type="CDD" id="cd16147">
    <property type="entry name" value="G6S"/>
    <property type="match status" value="1"/>
</dbReference>
<reference evidence="9" key="1">
    <citation type="submission" date="2021-10" db="EMBL/GenBank/DDBJ databases">
        <authorList>
            <person name="Piombo E."/>
        </authorList>
    </citation>
    <scope>NUCLEOTIDE SEQUENCE</scope>
</reference>
<comment type="similarity">
    <text evidence="1 5">Belongs to the sulfatase family.</text>
</comment>
<dbReference type="FunFam" id="3.40.720.10:FF:000051">
    <property type="entry name" value="Arylsulfatase"/>
    <property type="match status" value="1"/>
</dbReference>
<evidence type="ECO:0000256" key="2">
    <source>
        <dbReference type="ARBA" id="ARBA00022729"/>
    </source>
</evidence>
<dbReference type="InterPro" id="IPR000917">
    <property type="entry name" value="Sulfatase_N"/>
</dbReference>
<dbReference type="Gene3D" id="3.40.720.10">
    <property type="entry name" value="Alkaline Phosphatase, subunit A"/>
    <property type="match status" value="1"/>
</dbReference>
<comment type="catalytic activity">
    <reaction evidence="5">
        <text>an aryl sulfate + H2O = a phenol + sulfate + H(+)</text>
        <dbReference type="Rhea" id="RHEA:17261"/>
        <dbReference type="ChEBI" id="CHEBI:15377"/>
        <dbReference type="ChEBI" id="CHEBI:15378"/>
        <dbReference type="ChEBI" id="CHEBI:16189"/>
        <dbReference type="ChEBI" id="CHEBI:33853"/>
        <dbReference type="ChEBI" id="CHEBI:140317"/>
        <dbReference type="EC" id="3.1.6.1"/>
    </reaction>
</comment>
<dbReference type="Pfam" id="PF00884">
    <property type="entry name" value="Sulfatase"/>
    <property type="match status" value="1"/>
</dbReference>
<feature type="chain" id="PRO_5040501586" description="Arylsulfatase" evidence="7">
    <location>
        <begin position="26"/>
        <end position="621"/>
    </location>
</feature>
<dbReference type="GO" id="GO:0004065">
    <property type="term" value="F:arylsulfatase activity"/>
    <property type="evidence" value="ECO:0007669"/>
    <property type="project" value="UniProtKB-UniRule"/>
</dbReference>
<dbReference type="SUPFAM" id="SSF53649">
    <property type="entry name" value="Alkaline phosphatase-like"/>
    <property type="match status" value="1"/>
</dbReference>
<keyword evidence="3 5" id="KW-0378">Hydrolase</keyword>
<evidence type="ECO:0000256" key="5">
    <source>
        <dbReference type="PIRNR" id="PIRNR000972"/>
    </source>
</evidence>
<sequence>MFFTNKLINAALMAILANNMLLAAASDWVAQQHVLNPGQLGQDNLEQWTKTKKNVVLIMSDDQDATMESVSYMPRLKQHIIDKGTHFANHFTTTAICCPSRVSLWTGKQPHNTNVTDVDPPYGGFPKFISQGLNDAYLPVWLQEAGYATYYTGKMFNSHTVWNYHSPFLKGWDGSNFLLDPGTYSYLNPIYQRNHDPPTQFHGQHTTELIQSHASELIDAAIGSGKPFFVAIAPIAPHSNIDTNDGGDPVMTEPIPLDRHRHLFQEAQVPRTANFNPDKASGVSWVANLPQFNETMVRYLDHFYRQRLRALQGVDELIEKVILQLDDARVLDDTYIVFTSDNGYHIGQHRLPPGKECGFEEDIRVPLFIRGPGIREGAVENAVTAHIDIAPTIFDIAGIELRQDFDGSPLPNIPSAVPGHIDKQENERQEHIAVEYWGTAIAEGEAGGFDGNGQIVMSNNTYKALRIHSRSHVLYYAVWCNNEHELYDLKVSCFAIRTNSESTLIDFCCIQTDPHQMLNIFPEYLSDIPPTALVRMITRLDALLMVLKSCKGETCRKPWKVLHPDGDVGNLDDALDSKFDSFYQTQAKVAFTRCEPGYIISSEGPQTAKQYRGDLSWSHWS</sequence>
<accession>A0A9N9Z0L2</accession>
<dbReference type="Proteomes" id="UP000775872">
    <property type="component" value="Unassembled WGS sequence"/>
</dbReference>
<dbReference type="GO" id="GO:0018958">
    <property type="term" value="P:phenol-containing compound metabolic process"/>
    <property type="evidence" value="ECO:0007669"/>
    <property type="project" value="InterPro"/>
</dbReference>
<evidence type="ECO:0000256" key="3">
    <source>
        <dbReference type="ARBA" id="ARBA00022801"/>
    </source>
</evidence>
<keyword evidence="4" id="KW-0325">Glycoprotein</keyword>
<dbReference type="EC" id="3.1.6.1" evidence="5"/>
<dbReference type="InterPro" id="IPR024607">
    <property type="entry name" value="Sulfatase_CS"/>
</dbReference>
<dbReference type="GO" id="GO:0005539">
    <property type="term" value="F:glycosaminoglycan binding"/>
    <property type="evidence" value="ECO:0007669"/>
    <property type="project" value="TreeGrafter"/>
</dbReference>
<dbReference type="GO" id="GO:0008449">
    <property type="term" value="F:N-acetylglucosamine-6-sulfatase activity"/>
    <property type="evidence" value="ECO:0007669"/>
    <property type="project" value="TreeGrafter"/>
</dbReference>
<dbReference type="EMBL" id="CABFOC020000015">
    <property type="protein sequence ID" value="CAH0046872.1"/>
    <property type="molecule type" value="Genomic_DNA"/>
</dbReference>
<evidence type="ECO:0000256" key="1">
    <source>
        <dbReference type="ARBA" id="ARBA00008779"/>
    </source>
</evidence>
<dbReference type="InterPro" id="IPR012083">
    <property type="entry name" value="Arylsulfatase"/>
</dbReference>
<feature type="modified residue" description="3-oxoalanine (Cys)" evidence="6">
    <location>
        <position position="97"/>
    </location>
</feature>
<evidence type="ECO:0000259" key="8">
    <source>
        <dbReference type="Pfam" id="PF00884"/>
    </source>
</evidence>
<feature type="signal peptide" evidence="7">
    <location>
        <begin position="1"/>
        <end position="25"/>
    </location>
</feature>
<organism evidence="9 10">
    <name type="scientific">Clonostachys solani</name>
    <dbReference type="NCBI Taxonomy" id="160281"/>
    <lineage>
        <taxon>Eukaryota</taxon>
        <taxon>Fungi</taxon>
        <taxon>Dikarya</taxon>
        <taxon>Ascomycota</taxon>
        <taxon>Pezizomycotina</taxon>
        <taxon>Sordariomycetes</taxon>
        <taxon>Hypocreomycetidae</taxon>
        <taxon>Hypocreales</taxon>
        <taxon>Bionectriaceae</taxon>
        <taxon>Clonostachys</taxon>
    </lineage>
</organism>
<evidence type="ECO:0000313" key="10">
    <source>
        <dbReference type="Proteomes" id="UP000775872"/>
    </source>
</evidence>
<keyword evidence="2 7" id="KW-0732">Signal</keyword>